<keyword evidence="5" id="KW-1185">Reference proteome</keyword>
<keyword evidence="2" id="KW-0009">Actin-binding</keyword>
<dbReference type="AlphaFoldDB" id="A0A7K9HDR8"/>
<organism evidence="4 5">
    <name type="scientific">Bucco capensis</name>
    <name type="common">collared puffbird</name>
    <dbReference type="NCBI Taxonomy" id="135168"/>
    <lineage>
        <taxon>Eukaryota</taxon>
        <taxon>Metazoa</taxon>
        <taxon>Chordata</taxon>
        <taxon>Craniata</taxon>
        <taxon>Vertebrata</taxon>
        <taxon>Euteleostomi</taxon>
        <taxon>Archelosauria</taxon>
        <taxon>Archosauria</taxon>
        <taxon>Dinosauria</taxon>
        <taxon>Saurischia</taxon>
        <taxon>Theropoda</taxon>
        <taxon>Coelurosauria</taxon>
        <taxon>Aves</taxon>
        <taxon>Neognathae</taxon>
        <taxon>Neoaves</taxon>
        <taxon>Telluraves</taxon>
        <taxon>Coraciimorphae</taxon>
        <taxon>Piciformes</taxon>
        <taxon>Bucconidae</taxon>
        <taxon>Bucco</taxon>
    </lineage>
</organism>
<reference evidence="4 5" key="1">
    <citation type="submission" date="2019-09" db="EMBL/GenBank/DDBJ databases">
        <title>Bird 10,000 Genomes (B10K) Project - Family phase.</title>
        <authorList>
            <person name="Zhang G."/>
        </authorList>
    </citation>
    <scope>NUCLEOTIDE SEQUENCE [LARGE SCALE GENOMIC DNA]</scope>
    <source>
        <strain evidence="4">B10K-DU-001-16</strain>
        <tissue evidence="4">Muscle</tissue>
    </source>
</reference>
<gene>
    <name evidence="4" type="primary">Sptbn1_0</name>
    <name evidence="4" type="ORF">BUCCAP_R04330</name>
</gene>
<evidence type="ECO:0000313" key="4">
    <source>
        <dbReference type="EMBL" id="NXH12009.1"/>
    </source>
</evidence>
<evidence type="ECO:0000313" key="5">
    <source>
        <dbReference type="Proteomes" id="UP000534107"/>
    </source>
</evidence>
<name>A0A7K9HDR8_9PICI</name>
<dbReference type="CDD" id="cd00176">
    <property type="entry name" value="SPEC"/>
    <property type="match status" value="2"/>
</dbReference>
<feature type="non-terminal residue" evidence="4">
    <location>
        <position position="1"/>
    </location>
</feature>
<evidence type="ECO:0000256" key="1">
    <source>
        <dbReference type="ARBA" id="ARBA00022737"/>
    </source>
</evidence>
<dbReference type="InterPro" id="IPR002017">
    <property type="entry name" value="Spectrin_repeat"/>
</dbReference>
<dbReference type="InterPro" id="IPR018159">
    <property type="entry name" value="Spectrin/alpha-actinin"/>
</dbReference>
<sequence length="721" mass="80785">GSPACEPSLVQERVATLQLCYQELVALAGERRRCLEASRLLCKFLWDAGEEEAWMREQERLLRSEELGRDLSSSSRLLSRHDAVRGELSARQGPMQQLLAQGRELLAQGNEDSVAASVRQRLQELQERWSSLELLAEQREARLQEATSSFQLQADSSDAESWLEEAWLLVSSPELGHDEFSARSLLRQHRELQEDVRSRRAALALLQQQAQALPQALHAQLWERAEQRQQQLQGALSFYTMSSEADACGLWLAEKEQWLHAMKVPDSLEDLEVVQQRWDRFRSLAEQKKETLASALAMQNFQLECTETSSWMQEKAKVLASSSSLPQELPGLLSMQRKLSAVARDLEAIEAKVAELRAEGDKLVAQEPAQAAAIAARLQAIEQLLQELCQSLRQREAALGEASRLQECLRELGALQGWLSRTLLAVSSQQLPCSPGEAEELLRQHESLAKEMCHYTADYCSARARGQQLLQGSSPGHAELQHRLQGLHSSWEELGSSWEKRQQLLRQALAFQLFLRDAKQEHSLSQTELPCSLAAAAGALRKHEELEATMEATGQRLQALGTSGHKLLAEDNLHGHKVQELLQSLQSSCSRAGQVTAVQVTAVQVTAGCAVPLQLGLWLEEKLQRAQDMSCGEARELHCKWQKHQAFAAELAANRGWLQDMHKEGERLCKSTPELQEVVQQQLQWLQNSWQQLEGASSTKAQRLFGAVQAQLCMQACSSLR</sequence>
<dbReference type="Proteomes" id="UP000534107">
    <property type="component" value="Unassembled WGS sequence"/>
</dbReference>
<dbReference type="Pfam" id="PF00435">
    <property type="entry name" value="Spectrin"/>
    <property type="match status" value="6"/>
</dbReference>
<dbReference type="GO" id="GO:0003779">
    <property type="term" value="F:actin binding"/>
    <property type="evidence" value="ECO:0007669"/>
    <property type="project" value="UniProtKB-KW"/>
</dbReference>
<accession>A0A7K9HDR8</accession>
<keyword evidence="3" id="KW-0175">Coiled coil</keyword>
<keyword evidence="1" id="KW-0677">Repeat</keyword>
<dbReference type="Gene3D" id="1.20.58.60">
    <property type="match status" value="7"/>
</dbReference>
<dbReference type="EMBL" id="VWZO01004812">
    <property type="protein sequence ID" value="NXH12009.1"/>
    <property type="molecule type" value="Genomic_DNA"/>
</dbReference>
<feature type="non-terminal residue" evidence="4">
    <location>
        <position position="721"/>
    </location>
</feature>
<dbReference type="SUPFAM" id="SSF46966">
    <property type="entry name" value="Spectrin repeat"/>
    <property type="match status" value="6"/>
</dbReference>
<comment type="caution">
    <text evidence="4">The sequence shown here is derived from an EMBL/GenBank/DDBJ whole genome shotgun (WGS) entry which is preliminary data.</text>
</comment>
<evidence type="ECO:0000256" key="3">
    <source>
        <dbReference type="SAM" id="Coils"/>
    </source>
</evidence>
<dbReference type="SMART" id="SM00150">
    <property type="entry name" value="SPEC"/>
    <property type="match status" value="6"/>
</dbReference>
<dbReference type="PANTHER" id="PTHR11915">
    <property type="entry name" value="SPECTRIN/FILAMIN RELATED CYTOSKELETAL PROTEIN"/>
    <property type="match status" value="1"/>
</dbReference>
<evidence type="ECO:0000256" key="2">
    <source>
        <dbReference type="ARBA" id="ARBA00023203"/>
    </source>
</evidence>
<protein>
    <submittedName>
        <fullName evidence="4">SPTB2 protein</fullName>
    </submittedName>
</protein>
<dbReference type="OrthoDB" id="5865767at2759"/>
<proteinExistence type="predicted"/>
<feature type="coiled-coil region" evidence="3">
    <location>
        <begin position="332"/>
        <end position="398"/>
    </location>
</feature>